<dbReference type="Proteomes" id="UP000257457">
    <property type="component" value="Segment"/>
</dbReference>
<dbReference type="EMBL" id="MH552500">
    <property type="protein sequence ID" value="AXF52161.1"/>
    <property type="molecule type" value="Genomic_DNA"/>
</dbReference>
<feature type="region of interest" description="Disordered" evidence="1">
    <location>
        <begin position="36"/>
        <end position="81"/>
    </location>
</feature>
<reference evidence="2 3" key="1">
    <citation type="submission" date="2018-06" db="EMBL/GenBank/DDBJ databases">
        <title>Uncovering a Universe of Circular DNA Viruses in Animal Metagenomes.</title>
        <authorList>
            <person name="Tisza M."/>
            <person name="Buck C."/>
            <person name="Pastrana D."/>
            <person name="Welch N."/>
            <person name="Peretti A."/>
        </authorList>
    </citation>
    <scope>NUCLEOTIDE SEQUENCE [LARGE SCALE GENOMIC DNA]</scope>
    <source>
        <strain evidence="2">Ctcc615</strain>
    </source>
</reference>
<keyword evidence="3" id="KW-1185">Reference proteome</keyword>
<dbReference type="GeneID" id="65114788"/>
<evidence type="ECO:0000313" key="2">
    <source>
        <dbReference type="EMBL" id="AXF52161.1"/>
    </source>
</evidence>
<dbReference type="RefSeq" id="YP_010097126.1">
    <property type="nucleotide sequence ID" value="NC_055756.1"/>
</dbReference>
<evidence type="ECO:0000313" key="3">
    <source>
        <dbReference type="Proteomes" id="UP000257457"/>
    </source>
</evidence>
<accession>A0A345BNZ0</accession>
<evidence type="ECO:0000256" key="1">
    <source>
        <dbReference type="SAM" id="MobiDB-lite"/>
    </source>
</evidence>
<proteinExistence type="predicted"/>
<name>A0A345BNZ0_9CAUD</name>
<sequence>MYVVIRRDRSEYLKEKVHELKKMACEIIECLEEAYSESHESEYGRERSRKDDRRHDDYDDYERDMARGRGGRGGYGGRGRY</sequence>
<feature type="compositionally biased region" description="Basic and acidic residues" evidence="1">
    <location>
        <begin position="36"/>
        <end position="67"/>
    </location>
</feature>
<feature type="compositionally biased region" description="Gly residues" evidence="1">
    <location>
        <begin position="71"/>
        <end position="81"/>
    </location>
</feature>
<organism evidence="2 3">
    <name type="scientific">crAssphage sp. isolate ctcc615</name>
    <dbReference type="NCBI Taxonomy" id="2989853"/>
    <lineage>
        <taxon>Viruses</taxon>
        <taxon>Duplodnaviria</taxon>
        <taxon>Heunggongvirae</taxon>
        <taxon>Uroviricota</taxon>
        <taxon>Caudoviricetes</taxon>
        <taxon>Crassvirales</taxon>
        <taxon>Intestiviridae</taxon>
        <taxon>Obtuvirinae</taxon>
        <taxon>Wotdevirus</taxon>
        <taxon>Wotdevirus murinus</taxon>
    </lineage>
</organism>
<protein>
    <submittedName>
        <fullName evidence="2">Uncharacterized protein</fullName>
    </submittedName>
</protein>